<accession>A0A914H902</accession>
<keyword evidence="1" id="KW-1185">Reference proteome</keyword>
<dbReference type="WBParaSite" id="Gr19_v10_g1488.t1">
    <property type="protein sequence ID" value="Gr19_v10_g1488.t1"/>
    <property type="gene ID" value="Gr19_v10_g1488"/>
</dbReference>
<dbReference type="AlphaFoldDB" id="A0A914H902"/>
<protein>
    <submittedName>
        <fullName evidence="2">Uncharacterized protein</fullName>
    </submittedName>
</protein>
<organism evidence="1 2">
    <name type="scientific">Globodera rostochiensis</name>
    <name type="common">Golden nematode worm</name>
    <name type="synonym">Heterodera rostochiensis</name>
    <dbReference type="NCBI Taxonomy" id="31243"/>
    <lineage>
        <taxon>Eukaryota</taxon>
        <taxon>Metazoa</taxon>
        <taxon>Ecdysozoa</taxon>
        <taxon>Nematoda</taxon>
        <taxon>Chromadorea</taxon>
        <taxon>Rhabditida</taxon>
        <taxon>Tylenchina</taxon>
        <taxon>Tylenchomorpha</taxon>
        <taxon>Tylenchoidea</taxon>
        <taxon>Heteroderidae</taxon>
        <taxon>Heteroderinae</taxon>
        <taxon>Globodera</taxon>
    </lineage>
</organism>
<sequence>MIEINIFYFHTNDEHRGFMRHFEEIANEFADKIFLTLSEGNAKAQIVVVLQLNSPITGNQINIEQLDEHSDEYCARECRVICFANGCVAIIVGSFVDSKGREHKCVFQVLATEDSDSSDEADDSYLFKLSCDFGNSYEFY</sequence>
<evidence type="ECO:0000313" key="2">
    <source>
        <dbReference type="WBParaSite" id="Gr19_v10_g1488.t1"/>
    </source>
</evidence>
<proteinExistence type="predicted"/>
<dbReference type="Proteomes" id="UP000887572">
    <property type="component" value="Unplaced"/>
</dbReference>
<reference evidence="2" key="1">
    <citation type="submission" date="2022-11" db="UniProtKB">
        <authorList>
            <consortium name="WormBaseParasite"/>
        </authorList>
    </citation>
    <scope>IDENTIFICATION</scope>
</reference>
<evidence type="ECO:0000313" key="1">
    <source>
        <dbReference type="Proteomes" id="UP000887572"/>
    </source>
</evidence>
<name>A0A914H902_GLORO</name>